<organism evidence="2 3">
    <name type="scientific">Artemia franciscana</name>
    <name type="common">Brine shrimp</name>
    <name type="synonym">Artemia sanfranciscana</name>
    <dbReference type="NCBI Taxonomy" id="6661"/>
    <lineage>
        <taxon>Eukaryota</taxon>
        <taxon>Metazoa</taxon>
        <taxon>Ecdysozoa</taxon>
        <taxon>Arthropoda</taxon>
        <taxon>Crustacea</taxon>
        <taxon>Branchiopoda</taxon>
        <taxon>Anostraca</taxon>
        <taxon>Artemiidae</taxon>
        <taxon>Artemia</taxon>
    </lineage>
</organism>
<feature type="compositionally biased region" description="Polar residues" evidence="1">
    <location>
        <begin position="74"/>
        <end position="86"/>
    </location>
</feature>
<dbReference type="AlphaFoldDB" id="A0AA88H8K9"/>
<dbReference type="GO" id="GO:0016020">
    <property type="term" value="C:membrane"/>
    <property type="evidence" value="ECO:0007669"/>
    <property type="project" value="InterPro"/>
</dbReference>
<comment type="caution">
    <text evidence="2">The sequence shown here is derived from an EMBL/GenBank/DDBJ whole genome shotgun (WGS) entry which is preliminary data.</text>
</comment>
<feature type="region of interest" description="Disordered" evidence="1">
    <location>
        <begin position="54"/>
        <end position="86"/>
    </location>
</feature>
<evidence type="ECO:0000256" key="1">
    <source>
        <dbReference type="SAM" id="MobiDB-lite"/>
    </source>
</evidence>
<sequence length="86" mass="9716">MKTQQARQTFADIEACHDDVMNFMRESHEMFMEMAMLVVWQEEMIQGIVCNVEHAQDDGSDDGSNDAQDDGSDDVQTATQNTIIIT</sequence>
<gene>
    <name evidence="2" type="ORF">QYM36_018615</name>
</gene>
<dbReference type="Gene3D" id="1.20.5.110">
    <property type="match status" value="1"/>
</dbReference>
<proteinExistence type="predicted"/>
<protein>
    <submittedName>
        <fullName evidence="2">Uncharacterized protein</fullName>
    </submittedName>
</protein>
<evidence type="ECO:0000313" key="3">
    <source>
        <dbReference type="Proteomes" id="UP001187531"/>
    </source>
</evidence>
<evidence type="ECO:0000313" key="2">
    <source>
        <dbReference type="EMBL" id="KAK2702786.1"/>
    </source>
</evidence>
<accession>A0AA88H8K9</accession>
<name>A0AA88H8K9_ARTSF</name>
<reference evidence="2" key="1">
    <citation type="submission" date="2023-07" db="EMBL/GenBank/DDBJ databases">
        <title>Chromosome-level genome assembly of Artemia franciscana.</title>
        <authorList>
            <person name="Jo E."/>
        </authorList>
    </citation>
    <scope>NUCLEOTIDE SEQUENCE</scope>
    <source>
        <tissue evidence="2">Whole body</tissue>
    </source>
</reference>
<dbReference type="InterPro" id="IPR010989">
    <property type="entry name" value="SNARE"/>
</dbReference>
<dbReference type="Proteomes" id="UP001187531">
    <property type="component" value="Unassembled WGS sequence"/>
</dbReference>
<dbReference type="SUPFAM" id="SSF47661">
    <property type="entry name" value="t-snare proteins"/>
    <property type="match status" value="1"/>
</dbReference>
<dbReference type="EMBL" id="JAVRJZ010000170">
    <property type="protein sequence ID" value="KAK2702786.1"/>
    <property type="molecule type" value="Genomic_DNA"/>
</dbReference>
<keyword evidence="3" id="KW-1185">Reference proteome</keyword>
<feature type="compositionally biased region" description="Acidic residues" evidence="1">
    <location>
        <begin position="58"/>
        <end position="73"/>
    </location>
</feature>
<dbReference type="GO" id="GO:0016192">
    <property type="term" value="P:vesicle-mediated transport"/>
    <property type="evidence" value="ECO:0007669"/>
    <property type="project" value="InterPro"/>
</dbReference>